<dbReference type="OrthoDB" id="5419800at2"/>
<proteinExistence type="predicted"/>
<reference evidence="1 2" key="1">
    <citation type="submission" date="2017-03" db="EMBL/GenBank/DDBJ databases">
        <authorList>
            <person name="Afonso C.L."/>
            <person name="Miller P.J."/>
            <person name="Scott M.A."/>
            <person name="Spackman E."/>
            <person name="Goraichik I."/>
            <person name="Dimitrov K.M."/>
            <person name="Suarez D.L."/>
            <person name="Swayne D.E."/>
        </authorList>
    </citation>
    <scope>NUCLEOTIDE SEQUENCE [LARGE SCALE GENOMIC DNA]</scope>
    <source>
        <strain evidence="1">PRJEB14757</strain>
    </source>
</reference>
<dbReference type="Proteomes" id="UP000191931">
    <property type="component" value="Unassembled WGS sequence"/>
</dbReference>
<name>A0A1W1HIC2_9BACT</name>
<dbReference type="AlphaFoldDB" id="A0A1W1HIC2"/>
<dbReference type="EMBL" id="FWEV01000303">
    <property type="protein sequence ID" value="SLM32132.1"/>
    <property type="molecule type" value="Genomic_DNA"/>
</dbReference>
<evidence type="ECO:0000313" key="2">
    <source>
        <dbReference type="Proteomes" id="UP000191931"/>
    </source>
</evidence>
<gene>
    <name evidence="1" type="ORF">MTBBW1_60032</name>
</gene>
<sequence length="191" mass="22075">MTNEDNTVTGSVTMDLRGRQSVRATFKLSEKAIESLSLVAVHLGIKQKSLFDHLVDDAEALSNIAEKIRIRQFNQIERVQKTYVLSRKTLDLLEMIAKDNNTPRDALVEYALKRLEDVILAEKEKHKKRKTLLKELDSQWKNAITLFEKSRKELGEEDPFCRSLEKTMNAMSKTKNELKTFIEKSSIIETY</sequence>
<organism evidence="1 2">
    <name type="scientific">Desulfamplus magnetovallimortis</name>
    <dbReference type="NCBI Taxonomy" id="1246637"/>
    <lineage>
        <taxon>Bacteria</taxon>
        <taxon>Pseudomonadati</taxon>
        <taxon>Thermodesulfobacteriota</taxon>
        <taxon>Desulfobacteria</taxon>
        <taxon>Desulfobacterales</taxon>
        <taxon>Desulfobacteraceae</taxon>
        <taxon>Desulfamplus</taxon>
    </lineage>
</organism>
<protein>
    <submittedName>
        <fullName evidence="1">Uncharacterized protein</fullName>
    </submittedName>
</protein>
<keyword evidence="2" id="KW-1185">Reference proteome</keyword>
<dbReference type="RefSeq" id="WP_080797953.1">
    <property type="nucleotide sequence ID" value="NZ_LT828540.1"/>
</dbReference>
<accession>A0A1W1HIC2</accession>
<evidence type="ECO:0000313" key="1">
    <source>
        <dbReference type="EMBL" id="SLM32132.1"/>
    </source>
</evidence>